<accession>A0A7W4YFN6</accession>
<evidence type="ECO:0000259" key="2">
    <source>
        <dbReference type="Pfam" id="PF13586"/>
    </source>
</evidence>
<feature type="domain" description="Transposase DDE" evidence="2">
    <location>
        <begin position="22"/>
        <end position="72"/>
    </location>
</feature>
<dbReference type="Pfam" id="PF13586">
    <property type="entry name" value="DDE_Tnp_1_2"/>
    <property type="match status" value="1"/>
</dbReference>
<dbReference type="EMBL" id="JACHWJ010000002">
    <property type="protein sequence ID" value="MBB2957768.1"/>
    <property type="molecule type" value="Genomic_DNA"/>
</dbReference>
<dbReference type="InterPro" id="IPR025668">
    <property type="entry name" value="Tnp_DDE_dom"/>
</dbReference>
<evidence type="ECO:0000313" key="4">
    <source>
        <dbReference type="Proteomes" id="UP000545286"/>
    </source>
</evidence>
<feature type="region of interest" description="Disordered" evidence="1">
    <location>
        <begin position="1"/>
        <end position="27"/>
    </location>
</feature>
<comment type="caution">
    <text evidence="3">The sequence shown here is derived from an EMBL/GenBank/DDBJ whole genome shotgun (WGS) entry which is preliminary data.</text>
</comment>
<evidence type="ECO:0000256" key="1">
    <source>
        <dbReference type="SAM" id="MobiDB-lite"/>
    </source>
</evidence>
<reference evidence="3 4" key="1">
    <citation type="submission" date="2020-08" db="EMBL/GenBank/DDBJ databases">
        <title>Sequencing the genomes of 1000 actinobacteria strains.</title>
        <authorList>
            <person name="Klenk H.-P."/>
        </authorList>
    </citation>
    <scope>NUCLEOTIDE SEQUENCE [LARGE SCALE GENOMIC DNA]</scope>
    <source>
        <strain evidence="3 4">DSM 20419</strain>
    </source>
</reference>
<evidence type="ECO:0000313" key="3">
    <source>
        <dbReference type="EMBL" id="MBB2957768.1"/>
    </source>
</evidence>
<protein>
    <submittedName>
        <fullName evidence="3">Transposase</fullName>
    </submittedName>
</protein>
<dbReference type="Proteomes" id="UP000545286">
    <property type="component" value="Unassembled WGS sequence"/>
</dbReference>
<gene>
    <name evidence="3" type="ORF">FHX72_001905</name>
</gene>
<dbReference type="AlphaFoldDB" id="A0A7W4YFN6"/>
<name>A0A7W4YFN6_9MICO</name>
<keyword evidence="4" id="KW-1185">Reference proteome</keyword>
<organism evidence="3 4">
    <name type="scientific">Pseudoclavibacter helvolus</name>
    <dbReference type="NCBI Taxonomy" id="255205"/>
    <lineage>
        <taxon>Bacteria</taxon>
        <taxon>Bacillati</taxon>
        <taxon>Actinomycetota</taxon>
        <taxon>Actinomycetes</taxon>
        <taxon>Micrococcales</taxon>
        <taxon>Microbacteriaceae</taxon>
        <taxon>Pseudoclavibacter</taxon>
    </lineage>
</organism>
<sequence length="80" mass="9230">MIPEPADQQGNRKRRGSRGGRPVGYDRDDYRGRNVIERRFCHLKQWRGLATRYDKLALVYRAAAVLNAVIAWTKALSDMP</sequence>
<proteinExistence type="predicted"/>